<keyword evidence="2" id="KW-1185">Reference proteome</keyword>
<evidence type="ECO:0000313" key="2">
    <source>
        <dbReference type="Proteomes" id="UP001589813"/>
    </source>
</evidence>
<gene>
    <name evidence="1" type="ORF">ACFFJP_19470</name>
</gene>
<dbReference type="InterPro" id="IPR033856">
    <property type="entry name" value="Trp_halogen"/>
</dbReference>
<dbReference type="InterPro" id="IPR036188">
    <property type="entry name" value="FAD/NAD-bd_sf"/>
</dbReference>
<accession>A0ABV6BHX6</accession>
<dbReference type="Gene3D" id="3.50.50.60">
    <property type="entry name" value="FAD/NAD(P)-binding domain"/>
    <property type="match status" value="1"/>
</dbReference>
<comment type="caution">
    <text evidence="1">The sequence shown here is derived from an EMBL/GenBank/DDBJ whole genome shotgun (WGS) entry which is preliminary data.</text>
</comment>
<dbReference type="EMBL" id="JBHLXP010000005">
    <property type="protein sequence ID" value="MFC0050476.1"/>
    <property type="molecule type" value="Genomic_DNA"/>
</dbReference>
<evidence type="ECO:0000313" key="1">
    <source>
        <dbReference type="EMBL" id="MFC0050476.1"/>
    </source>
</evidence>
<dbReference type="InterPro" id="IPR006905">
    <property type="entry name" value="Flavin_halogenase"/>
</dbReference>
<dbReference type="RefSeq" id="WP_377248317.1">
    <property type="nucleotide sequence ID" value="NZ_JBHLXP010000005.1"/>
</dbReference>
<dbReference type="Proteomes" id="UP001589813">
    <property type="component" value="Unassembled WGS sequence"/>
</dbReference>
<dbReference type="SUPFAM" id="SSF51905">
    <property type="entry name" value="FAD/NAD(P)-binding domain"/>
    <property type="match status" value="1"/>
</dbReference>
<dbReference type="PIRSF" id="PIRSF011396">
    <property type="entry name" value="Trp_halogenase"/>
    <property type="match status" value="1"/>
</dbReference>
<dbReference type="InterPro" id="IPR050816">
    <property type="entry name" value="Flavin-dep_Halogenase_NPB"/>
</dbReference>
<dbReference type="GO" id="GO:0016491">
    <property type="term" value="F:oxidoreductase activity"/>
    <property type="evidence" value="ECO:0007669"/>
    <property type="project" value="UniProtKB-KW"/>
</dbReference>
<dbReference type="Pfam" id="PF04820">
    <property type="entry name" value="Trp_halogenase"/>
    <property type="match status" value="1"/>
</dbReference>
<keyword evidence="1" id="KW-0560">Oxidoreductase</keyword>
<reference evidence="1 2" key="1">
    <citation type="submission" date="2024-09" db="EMBL/GenBank/DDBJ databases">
        <authorList>
            <person name="Sun Q."/>
            <person name="Mori K."/>
        </authorList>
    </citation>
    <scope>NUCLEOTIDE SEQUENCE [LARGE SCALE GENOMIC DNA]</scope>
    <source>
        <strain evidence="1 2">KCTC 23315</strain>
    </source>
</reference>
<dbReference type="EC" id="1.14.19.-" evidence="1"/>
<protein>
    <submittedName>
        <fullName evidence="1">Tryptophan halogenase family protein</fullName>
        <ecNumber evidence="1">1.14.19.-</ecNumber>
    </submittedName>
</protein>
<sequence>MPSCPPAKTEVLIVGGGAAGWLTAAVLSASHNLDEGVLAQQPRVQVTVLESPDVPTIGVGEGTWPSMRQTLKLIGLAETEFFRCCDVSAKQGSMFVDWLKPGSSYLHPFTLPSGWPEFNLASCWLPFAGDIAFADAVTTQYQLSRAGFAPRLPQAPDYQPVLNYGYHLNAGKFTALLQQHCQDKLGVRYIPAHLKEVVLRGDGAIDKLLAMPAGRNDLCTYQADLYVDCTGMQSLLLGQALQTPLHSVKHILFNDRALAVQVPYPDAQTPIASNTISTAQDTGWVWDIGLPTRRGVGFVYASDYCSDDEADACLRSYLKQSAGAELAAAAEPRQLQFKPGYRDGCWQQNCVAVGMAAGFIEPLEASALALVEWSAKTLAAALPLEPALYGLAAAKMNRTFLRHWQQIIEFLKLHYVLSERDTPYWRAHRETASIPQTLQDQLQLWQQQVPQPLDFAYQDLLFPAASYQYVLYGMGALTQTLAAKPSQQARARALFAQNYQDLTKLQQLLPDNRQLLQQLALKHSN</sequence>
<organism evidence="1 2">
    <name type="scientific">Rheinheimera tilapiae</name>
    <dbReference type="NCBI Taxonomy" id="875043"/>
    <lineage>
        <taxon>Bacteria</taxon>
        <taxon>Pseudomonadati</taxon>
        <taxon>Pseudomonadota</taxon>
        <taxon>Gammaproteobacteria</taxon>
        <taxon>Chromatiales</taxon>
        <taxon>Chromatiaceae</taxon>
        <taxon>Rheinheimera</taxon>
    </lineage>
</organism>
<name>A0ABV6BHX6_9GAMM</name>
<proteinExistence type="predicted"/>
<dbReference type="PANTHER" id="PTHR43747">
    <property type="entry name" value="FAD-BINDING PROTEIN"/>
    <property type="match status" value="1"/>
</dbReference>
<dbReference type="PANTHER" id="PTHR43747:SF4">
    <property type="entry name" value="FLAVIN-DEPENDENT TRYPTOPHAN HALOGENASE"/>
    <property type="match status" value="1"/>
</dbReference>